<evidence type="ECO:0000313" key="1">
    <source>
        <dbReference type="EMBL" id="GAL32155.1"/>
    </source>
</evidence>
<dbReference type="AlphaFoldDB" id="A0A090SWL0"/>
<reference evidence="1 2" key="2">
    <citation type="submission" date="2014-09" db="EMBL/GenBank/DDBJ databases">
        <authorList>
            <consortium name="NBRP consortium"/>
            <person name="Sawabe T."/>
            <person name="Meirelles P."/>
            <person name="Nakanishi M."/>
            <person name="Sayaka M."/>
            <person name="Hattori M."/>
            <person name="Ohkuma M."/>
        </authorList>
    </citation>
    <scope>NUCLEOTIDE SEQUENCE [LARGE SCALE GENOMIC DNA]</scope>
    <source>
        <strain evidence="1 2">JCM 19240</strain>
    </source>
</reference>
<reference evidence="1 2" key="1">
    <citation type="submission" date="2014-09" db="EMBL/GenBank/DDBJ databases">
        <title>Vibrio maritimus JCM 19240. (C210) whole genome shotgun sequence.</title>
        <authorList>
            <person name="Sawabe T."/>
            <person name="Meirelles P."/>
            <person name="Nakanishi M."/>
            <person name="Sayaka M."/>
            <person name="Hattori M."/>
            <person name="Ohkuma M."/>
        </authorList>
    </citation>
    <scope>NUCLEOTIDE SEQUENCE [LARGE SCALE GENOMIC DNA]</scope>
    <source>
        <strain evidence="1 2">JCM 19240</strain>
    </source>
</reference>
<dbReference type="EMBL" id="BBMT01000001">
    <property type="protein sequence ID" value="GAL32155.1"/>
    <property type="molecule type" value="Genomic_DNA"/>
</dbReference>
<proteinExistence type="predicted"/>
<sequence length="42" mass="4724">MRLLFNVLVALISFHAQIERLSESGLFGESFDVKEALSVIDK</sequence>
<gene>
    <name evidence="1" type="ORF">JCM19240_5586</name>
</gene>
<keyword evidence="2" id="KW-1185">Reference proteome</keyword>
<accession>A0A090SWL0</accession>
<comment type="caution">
    <text evidence="1">The sequence shown here is derived from an EMBL/GenBank/DDBJ whole genome shotgun (WGS) entry which is preliminary data.</text>
</comment>
<organism evidence="1 2">
    <name type="scientific">Vibrio maritimus</name>
    <dbReference type="NCBI Taxonomy" id="990268"/>
    <lineage>
        <taxon>Bacteria</taxon>
        <taxon>Pseudomonadati</taxon>
        <taxon>Pseudomonadota</taxon>
        <taxon>Gammaproteobacteria</taxon>
        <taxon>Vibrionales</taxon>
        <taxon>Vibrionaceae</taxon>
        <taxon>Vibrio</taxon>
    </lineage>
</organism>
<dbReference type="Proteomes" id="UP000029224">
    <property type="component" value="Unassembled WGS sequence"/>
</dbReference>
<evidence type="ECO:0000313" key="2">
    <source>
        <dbReference type="Proteomes" id="UP000029224"/>
    </source>
</evidence>
<name>A0A090SWL0_9VIBR</name>
<protein>
    <submittedName>
        <fullName evidence="1">Uncharacterized protein</fullName>
    </submittedName>
</protein>